<feature type="domain" description="N-acetyltransferase" evidence="1">
    <location>
        <begin position="3"/>
        <end position="160"/>
    </location>
</feature>
<sequence length="171" mass="20190">MRTQIKDATVKDIESISNIYALSWKVAYKGIIPKKYLDELKSDFWVETFQNWINNKTFNVKQICEGNITVGCIIYGKSRDEKLSKWGEIVSIYIHPKYFRKGYGQKLLDIALMDMKKSGYDNSYLWVLKENKDAQLFYEKNGFKCNQDEYNFEIMGKKLIDTRYVIDLNSL</sequence>
<dbReference type="PANTHER" id="PTHR43617">
    <property type="entry name" value="L-AMINO ACID N-ACETYLTRANSFERASE"/>
    <property type="match status" value="1"/>
</dbReference>
<dbReference type="SUPFAM" id="SSF55729">
    <property type="entry name" value="Acyl-CoA N-acyltransferases (Nat)"/>
    <property type="match status" value="1"/>
</dbReference>
<organism evidence="2 3">
    <name type="scientific">Clostridium brassicae</name>
    <dbReference type="NCBI Taxonomy" id="2999072"/>
    <lineage>
        <taxon>Bacteria</taxon>
        <taxon>Bacillati</taxon>
        <taxon>Bacillota</taxon>
        <taxon>Clostridia</taxon>
        <taxon>Eubacteriales</taxon>
        <taxon>Clostridiaceae</taxon>
        <taxon>Clostridium</taxon>
    </lineage>
</organism>
<dbReference type="Gene3D" id="3.40.630.30">
    <property type="match status" value="1"/>
</dbReference>
<keyword evidence="3" id="KW-1185">Reference proteome</keyword>
<dbReference type="PROSITE" id="PS51186">
    <property type="entry name" value="GNAT"/>
    <property type="match status" value="1"/>
</dbReference>
<accession>A0ABT4DE07</accession>
<dbReference type="Proteomes" id="UP001144612">
    <property type="component" value="Unassembled WGS sequence"/>
</dbReference>
<name>A0ABT4DE07_9CLOT</name>
<dbReference type="InterPro" id="IPR050276">
    <property type="entry name" value="MshD_Acetyltransferase"/>
</dbReference>
<dbReference type="PANTHER" id="PTHR43617:SF38">
    <property type="entry name" value="N-ACETYLTRANSFERASE DOMAIN-CONTAINING PROTEIN"/>
    <property type="match status" value="1"/>
</dbReference>
<gene>
    <name evidence="2" type="ORF">OW729_18265</name>
</gene>
<dbReference type="InterPro" id="IPR016181">
    <property type="entry name" value="Acyl_CoA_acyltransferase"/>
</dbReference>
<dbReference type="RefSeq" id="WP_268062982.1">
    <property type="nucleotide sequence ID" value="NZ_JAPQFJ010000033.1"/>
</dbReference>
<dbReference type="InterPro" id="IPR000182">
    <property type="entry name" value="GNAT_dom"/>
</dbReference>
<comment type="caution">
    <text evidence="2">The sequence shown here is derived from an EMBL/GenBank/DDBJ whole genome shotgun (WGS) entry which is preliminary data.</text>
</comment>
<dbReference type="CDD" id="cd04301">
    <property type="entry name" value="NAT_SF"/>
    <property type="match status" value="1"/>
</dbReference>
<evidence type="ECO:0000259" key="1">
    <source>
        <dbReference type="PROSITE" id="PS51186"/>
    </source>
</evidence>
<dbReference type="Pfam" id="PF00583">
    <property type="entry name" value="Acetyltransf_1"/>
    <property type="match status" value="1"/>
</dbReference>
<evidence type="ECO:0000313" key="3">
    <source>
        <dbReference type="Proteomes" id="UP001144612"/>
    </source>
</evidence>
<proteinExistence type="predicted"/>
<evidence type="ECO:0000313" key="2">
    <source>
        <dbReference type="EMBL" id="MCY6960545.1"/>
    </source>
</evidence>
<reference evidence="2" key="1">
    <citation type="submission" date="2022-12" db="EMBL/GenBank/DDBJ databases">
        <title>Clostridium sp. nov., isolated from industrial wastewater.</title>
        <authorList>
            <person name="Jiayan W."/>
        </authorList>
    </citation>
    <scope>NUCLEOTIDE SEQUENCE</scope>
    <source>
        <strain evidence="2">ZC22-4</strain>
    </source>
</reference>
<protein>
    <submittedName>
        <fullName evidence="2">GNAT family N-acetyltransferase</fullName>
    </submittedName>
</protein>
<dbReference type="EMBL" id="JAPQFJ010000033">
    <property type="protein sequence ID" value="MCY6960545.1"/>
    <property type="molecule type" value="Genomic_DNA"/>
</dbReference>